<reference evidence="2" key="1">
    <citation type="submission" date="2021-01" db="EMBL/GenBank/DDBJ databases">
        <title>Whole genome shotgun sequence of Virgisporangium ochraceum NBRC 16418.</title>
        <authorList>
            <person name="Komaki H."/>
            <person name="Tamura T."/>
        </authorList>
    </citation>
    <scope>NUCLEOTIDE SEQUENCE</scope>
    <source>
        <strain evidence="2">NBRC 16418</strain>
    </source>
</reference>
<gene>
    <name evidence="2" type="ORF">Voc01_092160</name>
</gene>
<dbReference type="EMBL" id="BOPH01000132">
    <property type="protein sequence ID" value="GIJ74299.1"/>
    <property type="molecule type" value="Genomic_DNA"/>
</dbReference>
<feature type="transmembrane region" description="Helical" evidence="1">
    <location>
        <begin position="47"/>
        <end position="69"/>
    </location>
</feature>
<sequence length="297" mass="32686">MNALKTLWHESGPFLRRFFGISVGIGVVLVVVGVVGDVRHWWDELAFTTNVVSTLTSAAFGIPLALVVFQHISRLQVEGLERRSRIRSAVRSGRQLKEIVRQLSPDPAEDWPQIVTDTEASTAQIEATRTALADTGLAAAEKARGFITACQDWRTTHRARCAVVPGSGEAMETLVRFASQWEFHKGFSRSSLAEADVTFARHEWITAIDELSTLIQTGGPGTVLPGLDVDYQQTSVDNAIRDVRADPDTVDTYARTMFFDWLLAANSGGLEFARKVEAALAALDEIERDLESRANDT</sequence>
<keyword evidence="1" id="KW-0812">Transmembrane</keyword>
<organism evidence="2 3">
    <name type="scientific">Virgisporangium ochraceum</name>
    <dbReference type="NCBI Taxonomy" id="65505"/>
    <lineage>
        <taxon>Bacteria</taxon>
        <taxon>Bacillati</taxon>
        <taxon>Actinomycetota</taxon>
        <taxon>Actinomycetes</taxon>
        <taxon>Micromonosporales</taxon>
        <taxon>Micromonosporaceae</taxon>
        <taxon>Virgisporangium</taxon>
    </lineage>
</organism>
<evidence type="ECO:0000313" key="2">
    <source>
        <dbReference type="EMBL" id="GIJ74299.1"/>
    </source>
</evidence>
<dbReference type="AlphaFoldDB" id="A0A8J4A239"/>
<dbReference type="Proteomes" id="UP000635606">
    <property type="component" value="Unassembled WGS sequence"/>
</dbReference>
<keyword evidence="1" id="KW-0472">Membrane</keyword>
<dbReference type="RefSeq" id="WP_203934094.1">
    <property type="nucleotide sequence ID" value="NZ_BOPH01000132.1"/>
</dbReference>
<proteinExistence type="predicted"/>
<protein>
    <submittedName>
        <fullName evidence="2">Uncharacterized protein</fullName>
    </submittedName>
</protein>
<name>A0A8J4A239_9ACTN</name>
<keyword evidence="3" id="KW-1185">Reference proteome</keyword>
<evidence type="ECO:0000313" key="3">
    <source>
        <dbReference type="Proteomes" id="UP000635606"/>
    </source>
</evidence>
<feature type="transmembrane region" description="Helical" evidence="1">
    <location>
        <begin position="14"/>
        <end position="35"/>
    </location>
</feature>
<accession>A0A8J4A239</accession>
<comment type="caution">
    <text evidence="2">The sequence shown here is derived from an EMBL/GenBank/DDBJ whole genome shotgun (WGS) entry which is preliminary data.</text>
</comment>
<evidence type="ECO:0000256" key="1">
    <source>
        <dbReference type="SAM" id="Phobius"/>
    </source>
</evidence>
<keyword evidence="1" id="KW-1133">Transmembrane helix</keyword>